<organism evidence="5 6">
    <name type="scientific">Taxus chinensis</name>
    <name type="common">Chinese yew</name>
    <name type="synonym">Taxus wallichiana var. chinensis</name>
    <dbReference type="NCBI Taxonomy" id="29808"/>
    <lineage>
        <taxon>Eukaryota</taxon>
        <taxon>Viridiplantae</taxon>
        <taxon>Streptophyta</taxon>
        <taxon>Embryophyta</taxon>
        <taxon>Tracheophyta</taxon>
        <taxon>Spermatophyta</taxon>
        <taxon>Pinopsida</taxon>
        <taxon>Pinidae</taxon>
        <taxon>Conifers II</taxon>
        <taxon>Cupressales</taxon>
        <taxon>Taxaceae</taxon>
        <taxon>Taxus</taxon>
    </lineage>
</organism>
<dbReference type="Gene3D" id="1.20.5.4130">
    <property type="match status" value="1"/>
</dbReference>
<dbReference type="InterPro" id="IPR041118">
    <property type="entry name" value="Rx_N"/>
</dbReference>
<evidence type="ECO:0000313" key="6">
    <source>
        <dbReference type="Proteomes" id="UP000824469"/>
    </source>
</evidence>
<feature type="non-terminal residue" evidence="5">
    <location>
        <position position="53"/>
    </location>
</feature>
<dbReference type="Pfam" id="PF18052">
    <property type="entry name" value="Rx_N"/>
    <property type="match status" value="1"/>
</dbReference>
<evidence type="ECO:0000256" key="3">
    <source>
        <dbReference type="ARBA" id="ARBA00022821"/>
    </source>
</evidence>
<proteinExistence type="predicted"/>
<dbReference type="Proteomes" id="UP000824469">
    <property type="component" value="Unassembled WGS sequence"/>
</dbReference>
<dbReference type="EMBL" id="JAHRHJ020000004">
    <property type="protein sequence ID" value="KAH9319527.1"/>
    <property type="molecule type" value="Genomic_DNA"/>
</dbReference>
<evidence type="ECO:0000259" key="4">
    <source>
        <dbReference type="Pfam" id="PF18052"/>
    </source>
</evidence>
<keyword evidence="6" id="KW-1185">Reference proteome</keyword>
<gene>
    <name evidence="5" type="ORF">KI387_021296</name>
</gene>
<dbReference type="AlphaFoldDB" id="A0AA38GA57"/>
<keyword evidence="1" id="KW-0677">Repeat</keyword>
<evidence type="ECO:0000313" key="5">
    <source>
        <dbReference type="EMBL" id="KAH9319527.1"/>
    </source>
</evidence>
<accession>A0AA38GA57</accession>
<feature type="non-terminal residue" evidence="5">
    <location>
        <position position="1"/>
    </location>
</feature>
<dbReference type="GO" id="GO:0006952">
    <property type="term" value="P:defense response"/>
    <property type="evidence" value="ECO:0007669"/>
    <property type="project" value="UniProtKB-KW"/>
</dbReference>
<comment type="caution">
    <text evidence="5">The sequence shown here is derived from an EMBL/GenBank/DDBJ whole genome shotgun (WGS) entry which is preliminary data.</text>
</comment>
<reference evidence="5 6" key="1">
    <citation type="journal article" date="2021" name="Nat. Plants">
        <title>The Taxus genome provides insights into paclitaxel biosynthesis.</title>
        <authorList>
            <person name="Xiong X."/>
            <person name="Gou J."/>
            <person name="Liao Q."/>
            <person name="Li Y."/>
            <person name="Zhou Q."/>
            <person name="Bi G."/>
            <person name="Li C."/>
            <person name="Du R."/>
            <person name="Wang X."/>
            <person name="Sun T."/>
            <person name="Guo L."/>
            <person name="Liang H."/>
            <person name="Lu P."/>
            <person name="Wu Y."/>
            <person name="Zhang Z."/>
            <person name="Ro D.K."/>
            <person name="Shang Y."/>
            <person name="Huang S."/>
            <person name="Yan J."/>
        </authorList>
    </citation>
    <scope>NUCLEOTIDE SEQUENCE [LARGE SCALE GENOMIC DNA]</scope>
    <source>
        <strain evidence="5">Ta-2019</strain>
    </source>
</reference>
<protein>
    <recommendedName>
        <fullName evidence="4">Disease resistance N-terminal domain-containing protein</fullName>
    </recommendedName>
</protein>
<name>A0AA38GA57_TAXCH</name>
<sequence length="53" mass="6234">EQSTHNESVKEWLLDVANIAWDAEDVLEECAVESGLINRYKMGRRIKDIRDRM</sequence>
<keyword evidence="3" id="KW-0611">Plant defense</keyword>
<evidence type="ECO:0000256" key="2">
    <source>
        <dbReference type="ARBA" id="ARBA00022741"/>
    </source>
</evidence>
<dbReference type="GO" id="GO:0000166">
    <property type="term" value="F:nucleotide binding"/>
    <property type="evidence" value="ECO:0007669"/>
    <property type="project" value="UniProtKB-KW"/>
</dbReference>
<feature type="domain" description="Disease resistance N-terminal" evidence="4">
    <location>
        <begin position="2"/>
        <end position="35"/>
    </location>
</feature>
<keyword evidence="2" id="KW-0547">Nucleotide-binding</keyword>
<evidence type="ECO:0000256" key="1">
    <source>
        <dbReference type="ARBA" id="ARBA00022737"/>
    </source>
</evidence>